<dbReference type="PROSITE" id="PS50089">
    <property type="entry name" value="ZF_RING_2"/>
    <property type="match status" value="1"/>
</dbReference>
<dbReference type="PROSITE" id="PS50082">
    <property type="entry name" value="WD_REPEATS_2"/>
    <property type="match status" value="3"/>
</dbReference>
<evidence type="ECO:0000256" key="12">
    <source>
        <dbReference type="SAM" id="Phobius"/>
    </source>
</evidence>
<evidence type="ECO:0000313" key="13">
    <source>
        <dbReference type="EMBL" id="EKC35640.1"/>
    </source>
</evidence>
<keyword evidence="9" id="KW-0456">Lyase</keyword>
<sequence>MAQQNFQEYDPLDDYARRTNSYRYFSSNYGENHPGTQASHPGNEESSSSCNSSPVRNENRNSQLINNSMALQEGKMVTHQVSYNDTGQRLPGFGEPSPRLADSAMGFGDVLQNRAPMSPSHRKSLTSLHHSETEDIMVFVEPPSKSLFCKMCNKVYKDPVMVTCGHSYCKRCVTRQSEGTCPIDNQTIAVVVANIAVSEQIGEMFIHCRHGCRLSEDGQTYELDPTRCQATVKVATRGEHEEGCDYMMVECPNHAGCPQLLRKDLEDHIKTCCNVKCPHHKYSCEFTGTQEELIIHLKMCKYEGMKDFLGHMEEKVGELQESLEEKDQEINFLRSMLGKLSERLENLEKTAEIKLEIIERNQSNLLNEVVENRKERALLMDELSNIQNQLNGRNVVQGVYDPQQMFRCRGTFVGHQGPVWCLTEYAEFLFSGSSDKTIKVWDTGNNYRCLKTMEGHTGIVLALCTCGNKLYSGSQDCRIMVWNIENFEKEKSVEAHENPVCTLTSAKNMLFSGSLKVVKVWDAQTMELKKELTGMNHWVRALVATQNYLYSGSYQTIKIWDLDSLEVVHNLETSEGSVYSLAVTTHHILCGTYENVIHVWELSSKELVVTLKGHTGTVYSMAVLHTSSGTKVFSASYDRSLRVWSMDNMICTQTLLRHQGSVACLAVSRGRIFSGSVDSTVKVSDQARPGVHVVDLRSDTVTKPSPGMRNAMATAEVGDDVMGEDPTVNALQNRISKLFDKEAALFVPTGTMGNLISVFTHCPERGLEVVLGHKSHIFVHEQGNIAQFGGLLTSTVENNDDGTMDLEKMKERIRLSDDPHFPYTRLICVENTHNYCGGKVIPVPYMKKVYDIAQDCGIKVHLDGARLMHAAVALGVQASDITRCVDSVNMCFSKGLGCPVGSIIAGTEDFIRIAKRRRKALGGGMRQAGVLAAAAMYSLDHVLPKLSEEHDKTLQITQAIMSAPQTVVTVDCQTVKTNIVFLTVTKPGLTATQLYDRLLQVTEKEEKDIGESIVVKTVPYSDTLLRFVLHCDISSQDVQKAIRKFSYVLCELSFGGAVWDRTVDAPWLVAVSGYIIQLFFPSHGLVIPNLCLYFELALSQNANRTVTDSSCNPLATFANTTLLNVTPVLEYGHGIKFLHGVVIGLVSRTLSFSARGVRILSDTFSDSGTMFMATLAKINQSIHSISSRIKSLVLDLVAKGSVVAGDWLDSVCDVVIGLTNGTTSLLAQGFNTVQNTTSESMASFVSWTLQIGLGIRDHISNFVSSLSFKDLCRLTFILFLLVLLLTALWLARSYTQHIDMVNKRVASLAEENSRLRFQLAAELNAIDAQRADSARAQEALEKEIRNVSMWLNVYTTEINKKNSEACATVQVTQSHTSINDRARDSIKCDVEKQKLKKNEMSDDSDDNFELPGISGESSRASFPCLDFTAWSPNSGLDFLCLVPFSSVYKPIYKQTDTTGKVKVSSTHRHQRQKKFKCRSTVGNYIAVVELLEDGVDPCCSDNKQRTPLHFASSQGYEKVVKALLDKGADPNQKDILGNTPLHLAACTGQVPVVTLLLHAGTNLKSVDRLGRTPLSVAKSRLRFLMEDKEYSSQRVKDETLEIGEMMKAYLNISGLRQEAEQLDQLCQQLQGVSTREEVDHLNTLLTDFASLDIKKSQA</sequence>
<dbReference type="InterPro" id="IPR019775">
    <property type="entry name" value="WD40_repeat_CS"/>
</dbReference>
<dbReference type="InterPro" id="IPR015422">
    <property type="entry name" value="PyrdxlP-dep_Trfase_small"/>
</dbReference>
<dbReference type="Pfam" id="PF00400">
    <property type="entry name" value="WD40"/>
    <property type="match status" value="4"/>
</dbReference>
<keyword evidence="7" id="KW-0862">Zinc</keyword>
<keyword evidence="4" id="KW-0479">Metal-binding</keyword>
<evidence type="ECO:0000256" key="2">
    <source>
        <dbReference type="ARBA" id="ARBA00006966"/>
    </source>
</evidence>
<evidence type="ECO:0000256" key="6">
    <source>
        <dbReference type="ARBA" id="ARBA00022771"/>
    </source>
</evidence>
<dbReference type="InterPro" id="IPR001680">
    <property type="entry name" value="WD40_rpt"/>
</dbReference>
<dbReference type="SMART" id="SM00248">
    <property type="entry name" value="ANK"/>
    <property type="match status" value="2"/>
</dbReference>
<dbReference type="GO" id="GO:0006545">
    <property type="term" value="P:glycine biosynthetic process"/>
    <property type="evidence" value="ECO:0007669"/>
    <property type="project" value="TreeGrafter"/>
</dbReference>
<dbReference type="Gene3D" id="3.30.40.10">
    <property type="entry name" value="Zinc/RING finger domain, C3HC4 (zinc finger)"/>
    <property type="match status" value="2"/>
</dbReference>
<dbReference type="PANTHER" id="PTHR48097:SF9">
    <property type="entry name" value="L-THREONINE ALDOLASE"/>
    <property type="match status" value="1"/>
</dbReference>
<dbReference type="SUPFAM" id="SSF57850">
    <property type="entry name" value="RING/U-box"/>
    <property type="match status" value="1"/>
</dbReference>
<dbReference type="InParanoid" id="K1R3C4"/>
<name>K1R3C4_MAGGI</name>
<dbReference type="InterPro" id="IPR027370">
    <property type="entry name" value="Znf-RING_euk"/>
</dbReference>
<organism evidence="13">
    <name type="scientific">Magallana gigas</name>
    <name type="common">Pacific oyster</name>
    <name type="synonym">Crassostrea gigas</name>
    <dbReference type="NCBI Taxonomy" id="29159"/>
    <lineage>
        <taxon>Eukaryota</taxon>
        <taxon>Metazoa</taxon>
        <taxon>Spiralia</taxon>
        <taxon>Lophotrochozoa</taxon>
        <taxon>Mollusca</taxon>
        <taxon>Bivalvia</taxon>
        <taxon>Autobranchia</taxon>
        <taxon>Pteriomorphia</taxon>
        <taxon>Ostreida</taxon>
        <taxon>Ostreoidea</taxon>
        <taxon>Ostreidae</taxon>
        <taxon>Magallana</taxon>
    </lineage>
</organism>
<evidence type="ECO:0000256" key="5">
    <source>
        <dbReference type="ARBA" id="ARBA00022737"/>
    </source>
</evidence>
<dbReference type="EMBL" id="JH816435">
    <property type="protein sequence ID" value="EKC35640.1"/>
    <property type="molecule type" value="Genomic_DNA"/>
</dbReference>
<dbReference type="PROSITE" id="PS00678">
    <property type="entry name" value="WD_REPEATS_1"/>
    <property type="match status" value="1"/>
</dbReference>
<feature type="compositionally biased region" description="Polar residues" evidence="11">
    <location>
        <begin position="25"/>
        <end position="40"/>
    </location>
</feature>
<dbReference type="PANTHER" id="PTHR48097">
    <property type="entry name" value="L-THREONINE ALDOLASE-RELATED"/>
    <property type="match status" value="1"/>
</dbReference>
<accession>K1R3C4</accession>
<evidence type="ECO:0000256" key="3">
    <source>
        <dbReference type="ARBA" id="ARBA00022574"/>
    </source>
</evidence>
<keyword evidence="10" id="KW-0175">Coiled coil</keyword>
<keyword evidence="12" id="KW-0472">Membrane</keyword>
<keyword evidence="5" id="KW-0677">Repeat</keyword>
<keyword evidence="3" id="KW-0853">WD repeat</keyword>
<comment type="cofactor">
    <cofactor evidence="1">
        <name>pyridoxal 5'-phosphate</name>
        <dbReference type="ChEBI" id="CHEBI:597326"/>
    </cofactor>
</comment>
<dbReference type="InterPro" id="IPR002110">
    <property type="entry name" value="Ankyrin_rpt"/>
</dbReference>
<dbReference type="CDD" id="cd00200">
    <property type="entry name" value="WD40"/>
    <property type="match status" value="1"/>
</dbReference>
<dbReference type="Pfam" id="PF12796">
    <property type="entry name" value="Ank_2"/>
    <property type="match status" value="1"/>
</dbReference>
<dbReference type="Gene3D" id="3.40.640.10">
    <property type="entry name" value="Type I PLP-dependent aspartate aminotransferase-like (Major domain)"/>
    <property type="match status" value="1"/>
</dbReference>
<evidence type="ECO:0000256" key="9">
    <source>
        <dbReference type="ARBA" id="ARBA00023239"/>
    </source>
</evidence>
<protein>
    <submittedName>
        <fullName evidence="13">E3 ubiquitin-protein ligase TRAF7</fullName>
    </submittedName>
</protein>
<dbReference type="Gene3D" id="3.90.1150.10">
    <property type="entry name" value="Aspartate Aminotransferase, domain 1"/>
    <property type="match status" value="1"/>
</dbReference>
<evidence type="ECO:0000256" key="8">
    <source>
        <dbReference type="ARBA" id="ARBA00022898"/>
    </source>
</evidence>
<dbReference type="NCBIfam" id="NF041359">
    <property type="entry name" value="GntG_guanitoxin"/>
    <property type="match status" value="1"/>
</dbReference>
<dbReference type="GO" id="GO:0005829">
    <property type="term" value="C:cytosol"/>
    <property type="evidence" value="ECO:0007669"/>
    <property type="project" value="TreeGrafter"/>
</dbReference>
<dbReference type="InterPro" id="IPR036770">
    <property type="entry name" value="Ankyrin_rpt-contain_sf"/>
</dbReference>
<dbReference type="InterPro" id="IPR017907">
    <property type="entry name" value="Znf_RING_CS"/>
</dbReference>
<keyword evidence="6" id="KW-0863">Zinc-finger</keyword>
<dbReference type="PROSITE" id="PS00518">
    <property type="entry name" value="ZF_RING_1"/>
    <property type="match status" value="1"/>
</dbReference>
<keyword evidence="8" id="KW-0663">Pyridoxal phosphate</keyword>
<dbReference type="SMART" id="SM00184">
    <property type="entry name" value="RING"/>
    <property type="match status" value="1"/>
</dbReference>
<evidence type="ECO:0000256" key="11">
    <source>
        <dbReference type="SAM" id="MobiDB-lite"/>
    </source>
</evidence>
<evidence type="ECO:0000256" key="7">
    <source>
        <dbReference type="ARBA" id="ARBA00022833"/>
    </source>
</evidence>
<gene>
    <name evidence="13" type="ORF">CGI_10020331</name>
</gene>
<dbReference type="GO" id="GO:0008732">
    <property type="term" value="F:L-allo-threonine aldolase activity"/>
    <property type="evidence" value="ECO:0007669"/>
    <property type="project" value="TreeGrafter"/>
</dbReference>
<dbReference type="SUPFAM" id="SSF50978">
    <property type="entry name" value="WD40 repeat-like"/>
    <property type="match status" value="1"/>
</dbReference>
<feature type="transmembrane region" description="Helical" evidence="12">
    <location>
        <begin position="1274"/>
        <end position="1294"/>
    </location>
</feature>
<dbReference type="HOGENOM" id="CLU_242232_0_0_1"/>
<dbReference type="PROSITE" id="PS50297">
    <property type="entry name" value="ANK_REP_REGION"/>
    <property type="match status" value="2"/>
</dbReference>
<dbReference type="SUPFAM" id="SSF48403">
    <property type="entry name" value="Ankyrin repeat"/>
    <property type="match status" value="1"/>
</dbReference>
<dbReference type="InterPro" id="IPR001597">
    <property type="entry name" value="ArAA_b-elim_lyase/Thr_aldolase"/>
</dbReference>
<dbReference type="SMART" id="SM00320">
    <property type="entry name" value="WD40"/>
    <property type="match status" value="7"/>
</dbReference>
<feature type="coiled-coil region" evidence="10">
    <location>
        <begin position="309"/>
        <end position="375"/>
    </location>
</feature>
<dbReference type="GO" id="GO:0008270">
    <property type="term" value="F:zinc ion binding"/>
    <property type="evidence" value="ECO:0007669"/>
    <property type="project" value="UniProtKB-KW"/>
</dbReference>
<dbReference type="FunFam" id="3.40.640.10:FF:000030">
    <property type="entry name" value="Low-specificity L-threonine aldolase"/>
    <property type="match status" value="1"/>
</dbReference>
<proteinExistence type="inferred from homology"/>
<dbReference type="SUPFAM" id="SSF53383">
    <property type="entry name" value="PLP-dependent transferases"/>
    <property type="match status" value="1"/>
</dbReference>
<dbReference type="InterPro" id="IPR015421">
    <property type="entry name" value="PyrdxlP-dep_Trfase_major"/>
</dbReference>
<dbReference type="CDD" id="cd06502">
    <property type="entry name" value="TA_like"/>
    <property type="match status" value="1"/>
</dbReference>
<feature type="region of interest" description="Disordered" evidence="11">
    <location>
        <begin position="25"/>
        <end position="59"/>
    </location>
</feature>
<reference evidence="13" key="1">
    <citation type="journal article" date="2012" name="Nature">
        <title>The oyster genome reveals stress adaptation and complexity of shell formation.</title>
        <authorList>
            <person name="Zhang G."/>
            <person name="Fang X."/>
            <person name="Guo X."/>
            <person name="Li L."/>
            <person name="Luo R."/>
            <person name="Xu F."/>
            <person name="Yang P."/>
            <person name="Zhang L."/>
            <person name="Wang X."/>
            <person name="Qi H."/>
            <person name="Xiong Z."/>
            <person name="Que H."/>
            <person name="Xie Y."/>
            <person name="Holland P.W."/>
            <person name="Paps J."/>
            <person name="Zhu Y."/>
            <person name="Wu F."/>
            <person name="Chen Y."/>
            <person name="Wang J."/>
            <person name="Peng C."/>
            <person name="Meng J."/>
            <person name="Yang L."/>
            <person name="Liu J."/>
            <person name="Wen B."/>
            <person name="Zhang N."/>
            <person name="Huang Z."/>
            <person name="Zhu Q."/>
            <person name="Feng Y."/>
            <person name="Mount A."/>
            <person name="Hedgecock D."/>
            <person name="Xu Z."/>
            <person name="Liu Y."/>
            <person name="Domazet-Loso T."/>
            <person name="Du Y."/>
            <person name="Sun X."/>
            <person name="Zhang S."/>
            <person name="Liu B."/>
            <person name="Cheng P."/>
            <person name="Jiang X."/>
            <person name="Li J."/>
            <person name="Fan D."/>
            <person name="Wang W."/>
            <person name="Fu W."/>
            <person name="Wang T."/>
            <person name="Wang B."/>
            <person name="Zhang J."/>
            <person name="Peng Z."/>
            <person name="Li Y."/>
            <person name="Li N."/>
            <person name="Wang J."/>
            <person name="Chen M."/>
            <person name="He Y."/>
            <person name="Tan F."/>
            <person name="Song X."/>
            <person name="Zheng Q."/>
            <person name="Huang R."/>
            <person name="Yang H."/>
            <person name="Du X."/>
            <person name="Chen L."/>
            <person name="Yang M."/>
            <person name="Gaffney P.M."/>
            <person name="Wang S."/>
            <person name="Luo L."/>
            <person name="She Z."/>
            <person name="Ming Y."/>
            <person name="Huang W."/>
            <person name="Zhang S."/>
            <person name="Huang B."/>
            <person name="Zhang Y."/>
            <person name="Qu T."/>
            <person name="Ni P."/>
            <person name="Miao G."/>
            <person name="Wang J."/>
            <person name="Wang Q."/>
            <person name="Steinberg C.E."/>
            <person name="Wang H."/>
            <person name="Li N."/>
            <person name="Qian L."/>
            <person name="Zhang G."/>
            <person name="Li Y."/>
            <person name="Yang H."/>
            <person name="Liu X."/>
            <person name="Wang J."/>
            <person name="Yin Y."/>
            <person name="Wang J."/>
        </authorList>
    </citation>
    <scope>NUCLEOTIDE SEQUENCE [LARGE SCALE GENOMIC DNA]</scope>
    <source>
        <strain evidence="13">05x7-T-G4-1.051#20</strain>
    </source>
</reference>
<dbReference type="Pfam" id="PF01212">
    <property type="entry name" value="Beta_elim_lyase"/>
    <property type="match status" value="1"/>
</dbReference>
<feature type="compositionally biased region" description="Low complexity" evidence="11">
    <location>
        <begin position="44"/>
        <end position="53"/>
    </location>
</feature>
<dbReference type="InterPro" id="IPR001841">
    <property type="entry name" value="Znf_RING"/>
</dbReference>
<dbReference type="InterPro" id="IPR015943">
    <property type="entry name" value="WD40/YVTN_repeat-like_dom_sf"/>
</dbReference>
<evidence type="ECO:0000256" key="10">
    <source>
        <dbReference type="SAM" id="Coils"/>
    </source>
</evidence>
<dbReference type="InterPro" id="IPR036322">
    <property type="entry name" value="WD40_repeat_dom_sf"/>
</dbReference>
<dbReference type="Gene3D" id="1.25.40.20">
    <property type="entry name" value="Ankyrin repeat-containing domain"/>
    <property type="match status" value="2"/>
</dbReference>
<keyword evidence="12" id="KW-0812">Transmembrane</keyword>
<dbReference type="InterPro" id="IPR015424">
    <property type="entry name" value="PyrdxlP-dep_Trfase"/>
</dbReference>
<dbReference type="InterPro" id="IPR013083">
    <property type="entry name" value="Znf_RING/FYVE/PHD"/>
</dbReference>
<dbReference type="InterPro" id="IPR023603">
    <property type="entry name" value="Low_specificity_L-TA-like"/>
</dbReference>
<dbReference type="PROSITE" id="PS50294">
    <property type="entry name" value="WD_REPEATS_REGION"/>
    <property type="match status" value="2"/>
</dbReference>
<dbReference type="PROSITE" id="PS50145">
    <property type="entry name" value="ZF_TRAF"/>
    <property type="match status" value="1"/>
</dbReference>
<keyword evidence="12" id="KW-1133">Transmembrane helix</keyword>
<dbReference type="Gene3D" id="2.130.10.10">
    <property type="entry name" value="YVTN repeat-like/Quinoprotein amine dehydrogenase"/>
    <property type="match status" value="3"/>
</dbReference>
<comment type="similarity">
    <text evidence="2">Belongs to the threonine aldolase family.</text>
</comment>
<evidence type="ECO:0000256" key="1">
    <source>
        <dbReference type="ARBA" id="ARBA00001933"/>
    </source>
</evidence>
<dbReference type="Pfam" id="PF13445">
    <property type="entry name" value="zf-RING_UBOX"/>
    <property type="match status" value="1"/>
</dbReference>
<dbReference type="SUPFAM" id="SSF49599">
    <property type="entry name" value="TRAF domain-like"/>
    <property type="match status" value="1"/>
</dbReference>
<evidence type="ECO:0000256" key="4">
    <source>
        <dbReference type="ARBA" id="ARBA00022723"/>
    </source>
</evidence>
<dbReference type="PROSITE" id="PS50088">
    <property type="entry name" value="ANK_REPEAT"/>
    <property type="match status" value="2"/>
</dbReference>
<dbReference type="GO" id="GO:0006567">
    <property type="term" value="P:L-threonine catabolic process"/>
    <property type="evidence" value="ECO:0007669"/>
    <property type="project" value="TreeGrafter"/>
</dbReference>
<dbReference type="InterPro" id="IPR001293">
    <property type="entry name" value="Znf_TRAF"/>
</dbReference>